<keyword evidence="2" id="KW-0732">Signal</keyword>
<feature type="compositionally biased region" description="Basic and acidic residues" evidence="1">
    <location>
        <begin position="88"/>
        <end position="98"/>
    </location>
</feature>
<evidence type="ECO:0000256" key="1">
    <source>
        <dbReference type="SAM" id="MobiDB-lite"/>
    </source>
</evidence>
<dbReference type="Proteomes" id="UP000095282">
    <property type="component" value="Unplaced"/>
</dbReference>
<protein>
    <submittedName>
        <fullName evidence="4">Uncharacterized protein</fullName>
    </submittedName>
</protein>
<evidence type="ECO:0000313" key="4">
    <source>
        <dbReference type="WBParaSite" id="Csp11.Scaffold84.g522.t1"/>
    </source>
</evidence>
<feature type="compositionally biased region" description="Acidic residues" evidence="1">
    <location>
        <begin position="279"/>
        <end position="293"/>
    </location>
</feature>
<proteinExistence type="predicted"/>
<feature type="chain" id="PRO_5009309918" evidence="2">
    <location>
        <begin position="21"/>
        <end position="293"/>
    </location>
</feature>
<evidence type="ECO:0000256" key="2">
    <source>
        <dbReference type="SAM" id="SignalP"/>
    </source>
</evidence>
<feature type="compositionally biased region" description="Basic and acidic residues" evidence="1">
    <location>
        <begin position="229"/>
        <end position="266"/>
    </location>
</feature>
<dbReference type="AlphaFoldDB" id="A0A1I7V533"/>
<accession>A0A1I7V533</accession>
<keyword evidence="3" id="KW-1185">Reference proteome</keyword>
<feature type="region of interest" description="Disordered" evidence="1">
    <location>
        <begin position="229"/>
        <end position="293"/>
    </location>
</feature>
<evidence type="ECO:0000313" key="3">
    <source>
        <dbReference type="Proteomes" id="UP000095282"/>
    </source>
</evidence>
<feature type="region of interest" description="Disordered" evidence="1">
    <location>
        <begin position="19"/>
        <end position="140"/>
    </location>
</feature>
<dbReference type="eggNOG" id="ENOG502R7XE">
    <property type="taxonomic scope" value="Eukaryota"/>
</dbReference>
<name>A0A1I7V533_9PELO</name>
<reference evidence="4" key="1">
    <citation type="submission" date="2016-11" db="UniProtKB">
        <authorList>
            <consortium name="WormBaseParasite"/>
        </authorList>
    </citation>
    <scope>IDENTIFICATION</scope>
</reference>
<feature type="signal peptide" evidence="2">
    <location>
        <begin position="1"/>
        <end position="20"/>
    </location>
</feature>
<feature type="compositionally biased region" description="Basic and acidic residues" evidence="1">
    <location>
        <begin position="36"/>
        <end position="60"/>
    </location>
</feature>
<dbReference type="WBParaSite" id="Csp11.Scaffold84.g522.t1">
    <property type="protein sequence ID" value="Csp11.Scaffold84.g522.t1"/>
    <property type="gene ID" value="Csp11.Scaffold84.g522"/>
</dbReference>
<organism evidence="3 4">
    <name type="scientific">Caenorhabditis tropicalis</name>
    <dbReference type="NCBI Taxonomy" id="1561998"/>
    <lineage>
        <taxon>Eukaryota</taxon>
        <taxon>Metazoa</taxon>
        <taxon>Ecdysozoa</taxon>
        <taxon>Nematoda</taxon>
        <taxon>Chromadorea</taxon>
        <taxon>Rhabditida</taxon>
        <taxon>Rhabditina</taxon>
        <taxon>Rhabditomorpha</taxon>
        <taxon>Rhabditoidea</taxon>
        <taxon>Rhabditidae</taxon>
        <taxon>Peloderinae</taxon>
        <taxon>Caenorhabditis</taxon>
    </lineage>
</organism>
<sequence length="293" mass="33390">MEMFIGFVMCIFLIIQCAKKKQDKDKPAPKATHLVSSERDLKKPSRQNSKEAKKGEEVAKSKSGRKSTRNEEKGGKGKSKRTNGSKRTNNDGDKDSSSTKRKSNAPSKPMDGTQNGPTPNDPTGMASEYQNEPDILNNDEIKDALDVTIDETDNRSFSFNHSTHSFEIYSAAVHERVTRLAATELIFDPKMVAYKGNVDNEKDPKEVEELEKELQEACDKHEARFKNLRKLEEKDPNYRRPKSVESEKSIDKRAPVPPDQRIKMRPDQCVLYETKEQVTEDDELDQQEEQPQK</sequence>